<evidence type="ECO:0000256" key="1">
    <source>
        <dbReference type="SAM" id="MobiDB-lite"/>
    </source>
</evidence>
<protein>
    <submittedName>
        <fullName evidence="2">Uncharacterized protein</fullName>
    </submittedName>
</protein>
<keyword evidence="3" id="KW-1185">Reference proteome</keyword>
<name>A0A9Q1JH89_9CARY</name>
<proteinExistence type="predicted"/>
<sequence>MLHLQKDEALQRNKRVFQGLIRTLPLTLPFSLLHLSLITLTLSLSWTLHHPDPARRRPGPPARRAPTHISPAPWRPGPPARILRGFPPSRTLNRVSTPWRRRVDPFQWGSSGGEGPVGLGEMTVLPLGSVPSSSSLTVVFTPLLLNVNLVFISVSEGISGNALAHAAHLRQIRDLFGHCANWGHRSRIRGPDLGSGSGLLWGERNLRFSGSFFFCDYFYFLALCFWDDILGDLELGRRIQIGCGCGFGFGFGGFREDFFDGFFFGSGWGFGDAEELGIMSARVYMWATVMDRRGAHKRQHRAMIMASFVEEAAAIGMIWSKKVVREQV</sequence>
<dbReference type="Proteomes" id="UP001153076">
    <property type="component" value="Unassembled WGS sequence"/>
</dbReference>
<comment type="caution">
    <text evidence="2">The sequence shown here is derived from an EMBL/GenBank/DDBJ whole genome shotgun (WGS) entry which is preliminary data.</text>
</comment>
<reference evidence="2" key="1">
    <citation type="submission" date="2022-04" db="EMBL/GenBank/DDBJ databases">
        <title>Carnegiea gigantea Genome sequencing and assembly v2.</title>
        <authorList>
            <person name="Copetti D."/>
            <person name="Sanderson M.J."/>
            <person name="Burquez A."/>
            <person name="Wojciechowski M.F."/>
        </authorList>
    </citation>
    <scope>NUCLEOTIDE SEQUENCE</scope>
    <source>
        <strain evidence="2">SGP5-SGP5p</strain>
        <tissue evidence="2">Aerial part</tissue>
    </source>
</reference>
<accession>A0A9Q1JH89</accession>
<organism evidence="2 3">
    <name type="scientific">Carnegiea gigantea</name>
    <dbReference type="NCBI Taxonomy" id="171969"/>
    <lineage>
        <taxon>Eukaryota</taxon>
        <taxon>Viridiplantae</taxon>
        <taxon>Streptophyta</taxon>
        <taxon>Embryophyta</taxon>
        <taxon>Tracheophyta</taxon>
        <taxon>Spermatophyta</taxon>
        <taxon>Magnoliopsida</taxon>
        <taxon>eudicotyledons</taxon>
        <taxon>Gunneridae</taxon>
        <taxon>Pentapetalae</taxon>
        <taxon>Caryophyllales</taxon>
        <taxon>Cactineae</taxon>
        <taxon>Cactaceae</taxon>
        <taxon>Cactoideae</taxon>
        <taxon>Echinocereeae</taxon>
        <taxon>Carnegiea</taxon>
    </lineage>
</organism>
<feature type="region of interest" description="Disordered" evidence="1">
    <location>
        <begin position="50"/>
        <end position="74"/>
    </location>
</feature>
<gene>
    <name evidence="2" type="ORF">Cgig2_014875</name>
</gene>
<dbReference type="EMBL" id="JAKOGI010002210">
    <property type="protein sequence ID" value="KAJ8422584.1"/>
    <property type="molecule type" value="Genomic_DNA"/>
</dbReference>
<dbReference type="AlphaFoldDB" id="A0A9Q1JH89"/>
<evidence type="ECO:0000313" key="3">
    <source>
        <dbReference type="Proteomes" id="UP001153076"/>
    </source>
</evidence>
<evidence type="ECO:0000313" key="2">
    <source>
        <dbReference type="EMBL" id="KAJ8422584.1"/>
    </source>
</evidence>